<keyword evidence="7" id="KW-1185">Reference proteome</keyword>
<comment type="caution">
    <text evidence="6">The sequence shown here is derived from an EMBL/GenBank/DDBJ whole genome shotgun (WGS) entry which is preliminary data.</text>
</comment>
<evidence type="ECO:0000256" key="3">
    <source>
        <dbReference type="ARBA" id="ARBA00023027"/>
    </source>
</evidence>
<evidence type="ECO:0000313" key="7">
    <source>
        <dbReference type="Proteomes" id="UP000439986"/>
    </source>
</evidence>
<feature type="domain" description="Deacetylase sirtuin-type" evidence="5">
    <location>
        <begin position="1"/>
        <end position="274"/>
    </location>
</feature>
<dbReference type="InterPro" id="IPR003000">
    <property type="entry name" value="Sirtuin"/>
</dbReference>
<dbReference type="InterPro" id="IPR026590">
    <property type="entry name" value="Ssirtuin_cat_dom"/>
</dbReference>
<dbReference type="PANTHER" id="PTHR11085:SF4">
    <property type="entry name" value="NAD-DEPENDENT PROTEIN DEACYLASE"/>
    <property type="match status" value="1"/>
</dbReference>
<dbReference type="InterPro" id="IPR029035">
    <property type="entry name" value="DHS-like_NAD/FAD-binding_dom"/>
</dbReference>
<dbReference type="Gene3D" id="3.30.1600.10">
    <property type="entry name" value="SIR2/SIRT2 'Small Domain"/>
    <property type="match status" value="1"/>
</dbReference>
<accession>A0A844D4K5</accession>
<evidence type="ECO:0000256" key="4">
    <source>
        <dbReference type="PROSITE-ProRule" id="PRU00236"/>
    </source>
</evidence>
<proteinExistence type="predicted"/>
<dbReference type="GO" id="GO:0070403">
    <property type="term" value="F:NAD+ binding"/>
    <property type="evidence" value="ECO:0007669"/>
    <property type="project" value="InterPro"/>
</dbReference>
<keyword evidence="3" id="KW-0520">NAD</keyword>
<dbReference type="Gene3D" id="3.40.50.1220">
    <property type="entry name" value="TPP-binding domain"/>
    <property type="match status" value="1"/>
</dbReference>
<comment type="caution">
    <text evidence="4">Lacks conserved residue(s) required for the propagation of feature annotation.</text>
</comment>
<name>A0A844D4K5_9BURK</name>
<protein>
    <recommendedName>
        <fullName evidence="1">protein acetyllysine N-acetyltransferase</fullName>
        <ecNumber evidence="1">2.3.1.286</ecNumber>
    </recommendedName>
</protein>
<dbReference type="EC" id="2.3.1.286" evidence="1"/>
<dbReference type="PROSITE" id="PS50305">
    <property type="entry name" value="SIRTUIN"/>
    <property type="match status" value="1"/>
</dbReference>
<dbReference type="SUPFAM" id="SSF52467">
    <property type="entry name" value="DHS-like NAD/FAD-binding domain"/>
    <property type="match status" value="1"/>
</dbReference>
<dbReference type="InterPro" id="IPR050134">
    <property type="entry name" value="NAD-dep_sirtuin_deacylases"/>
</dbReference>
<sequence>MHAADLEHAAALLQQADLLIVAAGAGMGVDSGLPDFRGNDGFWKAYPALGRARMEFTSVASPATFHDDPALAWGFYGHRLNLYRDTVPHAGFGLLKQWGERMGHGYGVFTSNVDGHFQKAGFDPQRILECHGSIHHLQCLQPCGGEIWSADGYTPQVDNINCQLLNAAPTCPHCGALARPNILMFGDGGWNEGRAARQEEGLRHLLRKASKPLVVELGAGVAIPSVRHFGQSVIRNHNGRMIRINPREPQVASQADIGLASGALAALAAIDTLL</sequence>
<organism evidence="6 7">
    <name type="scientific">Duganella aquatilis</name>
    <dbReference type="NCBI Taxonomy" id="2666082"/>
    <lineage>
        <taxon>Bacteria</taxon>
        <taxon>Pseudomonadati</taxon>
        <taxon>Pseudomonadota</taxon>
        <taxon>Betaproteobacteria</taxon>
        <taxon>Burkholderiales</taxon>
        <taxon>Oxalobacteraceae</taxon>
        <taxon>Telluria group</taxon>
        <taxon>Duganella</taxon>
    </lineage>
</organism>
<dbReference type="GO" id="GO:0017136">
    <property type="term" value="F:histone deacetylase activity, NAD-dependent"/>
    <property type="evidence" value="ECO:0007669"/>
    <property type="project" value="TreeGrafter"/>
</dbReference>
<evidence type="ECO:0000313" key="6">
    <source>
        <dbReference type="EMBL" id="MRW85851.1"/>
    </source>
</evidence>
<dbReference type="InterPro" id="IPR026591">
    <property type="entry name" value="Sirtuin_cat_small_dom_sf"/>
</dbReference>
<evidence type="ECO:0000256" key="2">
    <source>
        <dbReference type="ARBA" id="ARBA00022679"/>
    </source>
</evidence>
<evidence type="ECO:0000256" key="1">
    <source>
        <dbReference type="ARBA" id="ARBA00012928"/>
    </source>
</evidence>
<dbReference type="Pfam" id="PF02146">
    <property type="entry name" value="SIR2"/>
    <property type="match status" value="1"/>
</dbReference>
<dbReference type="EMBL" id="WKJL01000012">
    <property type="protein sequence ID" value="MRW85851.1"/>
    <property type="molecule type" value="Genomic_DNA"/>
</dbReference>
<dbReference type="PANTHER" id="PTHR11085">
    <property type="entry name" value="NAD-DEPENDENT PROTEIN DEACYLASE SIRTUIN-5, MITOCHONDRIAL-RELATED"/>
    <property type="match status" value="1"/>
</dbReference>
<reference evidence="6 7" key="1">
    <citation type="submission" date="2019-11" db="EMBL/GenBank/DDBJ databases">
        <title>Novel species isolated from a subtropical stream in China.</title>
        <authorList>
            <person name="Lu H."/>
        </authorList>
    </citation>
    <scope>NUCLEOTIDE SEQUENCE [LARGE SCALE GENOMIC DNA]</scope>
    <source>
        <strain evidence="6 7">FT26W</strain>
    </source>
</reference>
<dbReference type="Proteomes" id="UP000439986">
    <property type="component" value="Unassembled WGS sequence"/>
</dbReference>
<dbReference type="RefSeq" id="WP_154359117.1">
    <property type="nucleotide sequence ID" value="NZ_WKJL01000012.1"/>
</dbReference>
<keyword evidence="2" id="KW-0808">Transferase</keyword>
<evidence type="ECO:0000259" key="5">
    <source>
        <dbReference type="PROSITE" id="PS50305"/>
    </source>
</evidence>
<gene>
    <name evidence="6" type="ORF">GJ698_17400</name>
</gene>
<dbReference type="AlphaFoldDB" id="A0A844D4K5"/>